<dbReference type="GO" id="GO:0051306">
    <property type="term" value="P:mitotic sister chromatid separation"/>
    <property type="evidence" value="ECO:0007669"/>
    <property type="project" value="TreeGrafter"/>
</dbReference>
<dbReference type="FunCoup" id="A0A151ZKS6">
    <property type="interactions" value="207"/>
</dbReference>
<evidence type="ECO:0000313" key="8">
    <source>
        <dbReference type="Proteomes" id="UP000076078"/>
    </source>
</evidence>
<comment type="subcellular location">
    <subcellularLocation>
        <location evidence="1">Nucleus</location>
    </subcellularLocation>
</comment>
<feature type="domain" description="Condensin-2 complex subunit H2 C-terminal" evidence="6">
    <location>
        <begin position="596"/>
        <end position="736"/>
    </location>
</feature>
<feature type="compositionally biased region" description="Basic and acidic residues" evidence="4">
    <location>
        <begin position="324"/>
        <end position="345"/>
    </location>
</feature>
<comment type="caution">
    <text evidence="7">The sequence shown here is derived from an EMBL/GenBank/DDBJ whole genome shotgun (WGS) entry which is preliminary data.</text>
</comment>
<evidence type="ECO:0000256" key="4">
    <source>
        <dbReference type="SAM" id="MobiDB-lite"/>
    </source>
</evidence>
<feature type="domain" description="Condensin II complex subunit H2 N-terminal" evidence="5">
    <location>
        <begin position="8"/>
        <end position="120"/>
    </location>
</feature>
<evidence type="ECO:0000313" key="7">
    <source>
        <dbReference type="EMBL" id="KYQ94394.1"/>
    </source>
</evidence>
<name>A0A151ZKS6_TIELA</name>
<proteinExistence type="inferred from homology"/>
<evidence type="ECO:0008006" key="9">
    <source>
        <dbReference type="Google" id="ProtNLM"/>
    </source>
</evidence>
<sequence length="834" mass="95014">METDHVESKFAYLLQPIKDLADNWNIDISKELDEYLQDLSNIEITVNAKSLNFAEAALLIQGSAVIYSKKVEYLYNLIYQTMEFLNKKKKRENSTVDENGNDKDANFDSNEPEFLPLDDIQEAKDADIEMNEEDEHVNINTEEDDVNLSHSARKQRNKLKKQQNKKQKHEKKDHLALGRGGVSIELMATMANDLNLQTESIEGSDIKKSDFKMNTLQLGTGGALLFSRENQANLLMLPPTSELDSETSSMNVTESNLNPAFDINNTIGEGIDPNINNNNTIGGAEVSTVPAQGQIGQSSESDDEDDHGGDGGGGFDMDYESSDDENKPDLSSKVMSPEKEKEEEKKKKKKAKESINPWVMLDEHEEDKRLDRPLKKNKTYQIPESLLSKDKSQSKKSAVGVKNAENSIYKDEPIFSFATESIPLRGSYFSEFKYIYDKVQTMHKSTMLKSTLKKQKDGDVNQSSDIVDQRLDTTLADQSYYLDNHTLNQTNLDEFDRHAQEAEFNDIASDDELDNGMGMGMDGDDSDVELPVNNINNENGNAFGNNYEDDQFEDDNNYNQDGIYRPPSGMENVDISMNNVDGASANRPNRFGETTSYEAMVEFYVKDYMQSAEQYIKESAIMQRINEWNRKITPILEDRKNKPEFNMKSYSKSVLKNMKTVATNIKENPNADDKDLKINRSAVLKFSDMIKNQPSYEICRQFTSCLQLINYGNIQIVKDGKNNSDFGFHLLSLEDKFERIDDFELPSTKNYTTNHQKENYTNFDEIDNEVDQSFDHKNNDNDSDDDNVPKKKKTTKRKEILEDENSSSENEEKSPPKKPTTTKQTKKSKIKPKK</sequence>
<dbReference type="OrthoDB" id="10038475at2759"/>
<feature type="region of interest" description="Disordered" evidence="4">
    <location>
        <begin position="136"/>
        <end position="178"/>
    </location>
</feature>
<dbReference type="AlphaFoldDB" id="A0A151ZKS6"/>
<dbReference type="PANTHER" id="PTHR14324">
    <property type="entry name" value="CONDENSIN-2 COMPLEX SUBUNIT H2"/>
    <property type="match status" value="1"/>
</dbReference>
<feature type="region of interest" description="Disordered" evidence="4">
    <location>
        <begin position="772"/>
        <end position="834"/>
    </location>
</feature>
<organism evidence="7 8">
    <name type="scientific">Tieghemostelium lacteum</name>
    <name type="common">Slime mold</name>
    <name type="synonym">Dictyostelium lacteum</name>
    <dbReference type="NCBI Taxonomy" id="361077"/>
    <lineage>
        <taxon>Eukaryota</taxon>
        <taxon>Amoebozoa</taxon>
        <taxon>Evosea</taxon>
        <taxon>Eumycetozoa</taxon>
        <taxon>Dictyostelia</taxon>
        <taxon>Dictyosteliales</taxon>
        <taxon>Raperosteliaceae</taxon>
        <taxon>Tieghemostelium</taxon>
    </lineage>
</organism>
<dbReference type="Pfam" id="PF16858">
    <property type="entry name" value="CNDH2_C"/>
    <property type="match status" value="1"/>
</dbReference>
<feature type="compositionally biased region" description="Acidic residues" evidence="4">
    <location>
        <begin position="136"/>
        <end position="146"/>
    </location>
</feature>
<dbReference type="InterPro" id="IPR031739">
    <property type="entry name" value="Ncaph2"/>
</dbReference>
<evidence type="ECO:0000256" key="2">
    <source>
        <dbReference type="ARBA" id="ARBA00007844"/>
    </source>
</evidence>
<dbReference type="STRING" id="361077.A0A151ZKS6"/>
<dbReference type="GO" id="GO:0010032">
    <property type="term" value="P:meiotic chromosome condensation"/>
    <property type="evidence" value="ECO:0007669"/>
    <property type="project" value="TreeGrafter"/>
</dbReference>
<feature type="compositionally biased region" description="Basic residues" evidence="4">
    <location>
        <begin position="824"/>
        <end position="834"/>
    </location>
</feature>
<dbReference type="PANTHER" id="PTHR14324:SF3">
    <property type="entry name" value="CONDENSIN-2 COMPLEX SUBUNIT H2"/>
    <property type="match status" value="1"/>
</dbReference>
<dbReference type="GO" id="GO:0005634">
    <property type="term" value="C:nucleus"/>
    <property type="evidence" value="ECO:0007669"/>
    <property type="project" value="UniProtKB-SubCell"/>
</dbReference>
<dbReference type="InParanoid" id="A0A151ZKS6"/>
<dbReference type="Proteomes" id="UP000076078">
    <property type="component" value="Unassembled WGS sequence"/>
</dbReference>
<dbReference type="OMA" id="FDPPEHK"/>
<evidence type="ECO:0000259" key="6">
    <source>
        <dbReference type="Pfam" id="PF16858"/>
    </source>
</evidence>
<gene>
    <name evidence="7" type="ORF">DLAC_04692</name>
</gene>
<reference evidence="7 8" key="1">
    <citation type="submission" date="2015-12" db="EMBL/GenBank/DDBJ databases">
        <title>Dictyostelia acquired genes for synthesis and detection of signals that induce cell-type specialization by lateral gene transfer from prokaryotes.</title>
        <authorList>
            <person name="Gloeckner G."/>
            <person name="Schaap P."/>
        </authorList>
    </citation>
    <scope>NUCLEOTIDE SEQUENCE [LARGE SCALE GENOMIC DNA]</scope>
    <source>
        <strain evidence="7 8">TK</strain>
    </source>
</reference>
<feature type="region of interest" description="Disordered" evidence="4">
    <location>
        <begin position="91"/>
        <end position="115"/>
    </location>
</feature>
<feature type="compositionally biased region" description="Basic residues" evidence="4">
    <location>
        <begin position="151"/>
        <end position="169"/>
    </location>
</feature>
<dbReference type="Pfam" id="PF06278">
    <property type="entry name" value="CNDH2_N"/>
    <property type="match status" value="1"/>
</dbReference>
<evidence type="ECO:0000256" key="1">
    <source>
        <dbReference type="ARBA" id="ARBA00004123"/>
    </source>
</evidence>
<dbReference type="InterPro" id="IPR031737">
    <property type="entry name" value="CNDH2_C"/>
</dbReference>
<accession>A0A151ZKS6</accession>
<feature type="region of interest" description="Disordered" evidence="4">
    <location>
        <begin position="291"/>
        <end position="401"/>
    </location>
</feature>
<dbReference type="InterPro" id="IPR009378">
    <property type="entry name" value="H2_N"/>
</dbReference>
<evidence type="ECO:0000256" key="3">
    <source>
        <dbReference type="ARBA" id="ARBA00023242"/>
    </source>
</evidence>
<dbReference type="EMBL" id="LODT01000022">
    <property type="protein sequence ID" value="KYQ94394.1"/>
    <property type="molecule type" value="Genomic_DNA"/>
</dbReference>
<comment type="similarity">
    <text evidence="2">Belongs to the CND2 H2 (condensin-2 subunit 2) family.</text>
</comment>
<keyword evidence="8" id="KW-1185">Reference proteome</keyword>
<protein>
    <recommendedName>
        <fullName evidence="9">Condensin-2 complex subunit H2</fullName>
    </recommendedName>
</protein>
<dbReference type="GO" id="GO:0003682">
    <property type="term" value="F:chromatin binding"/>
    <property type="evidence" value="ECO:0007669"/>
    <property type="project" value="TreeGrafter"/>
</dbReference>
<keyword evidence="3" id="KW-0539">Nucleus</keyword>
<evidence type="ECO:0000259" key="5">
    <source>
        <dbReference type="Pfam" id="PF06278"/>
    </source>
</evidence>
<dbReference type="GO" id="GO:0000796">
    <property type="term" value="C:condensin complex"/>
    <property type="evidence" value="ECO:0007669"/>
    <property type="project" value="TreeGrafter"/>
</dbReference>